<dbReference type="AlphaFoldDB" id="A0AA39GS45"/>
<organism evidence="1 2">
    <name type="scientific">Sarocladium strictum</name>
    <name type="common">Black bundle disease fungus</name>
    <name type="synonym">Acremonium strictum</name>
    <dbReference type="NCBI Taxonomy" id="5046"/>
    <lineage>
        <taxon>Eukaryota</taxon>
        <taxon>Fungi</taxon>
        <taxon>Dikarya</taxon>
        <taxon>Ascomycota</taxon>
        <taxon>Pezizomycotina</taxon>
        <taxon>Sordariomycetes</taxon>
        <taxon>Hypocreomycetidae</taxon>
        <taxon>Hypocreales</taxon>
        <taxon>Sarocladiaceae</taxon>
        <taxon>Sarocladium</taxon>
    </lineage>
</organism>
<dbReference type="PANTHER" id="PTHR31531:SF2">
    <property type="entry name" value="E3 UBIQUITIN-PROTEIN LIGASE E3D"/>
    <property type="match status" value="1"/>
</dbReference>
<dbReference type="InterPro" id="IPR019193">
    <property type="entry name" value="UBQ-conj_enz_E2-bd_prot"/>
</dbReference>
<gene>
    <name evidence="1" type="ORF">NLU13_2060</name>
</gene>
<protein>
    <recommendedName>
        <fullName evidence="3">Ubiquitin-conjugating enzyme E2C-binding protein</fullName>
    </recommendedName>
</protein>
<keyword evidence="2" id="KW-1185">Reference proteome</keyword>
<dbReference type="GO" id="GO:0031624">
    <property type="term" value="F:ubiquitin conjugating enzyme binding"/>
    <property type="evidence" value="ECO:0007669"/>
    <property type="project" value="TreeGrafter"/>
</dbReference>
<dbReference type="Proteomes" id="UP001175261">
    <property type="component" value="Unassembled WGS sequence"/>
</dbReference>
<accession>A0AA39GS45</accession>
<sequence>MSDKDSEQGLAVYAELLSNLRQLSVVASLPSLSDSTTSVFVSDDGLSLTVSHQEQSRMLYLPEKPIASALQVPAQASNEISWRLRLSPLEKPLQRFILEDQPLPWSARDVLAGSAVTCRECGEELVQKGRIGVWKDLPSDNWAEMMEFWHCHKPVDHHKSAEGAASDETTTKKGYGANNVISAQQGTGLVDVTSFVLSKVDCSAVSYSTSAPNIETTVEGLDIADTGPTKFLPGYCKTCSAEVGVLNASTQAVSLFKWSVGCDTAVPGPAPDIAECLAATLTATISRSGSAKSVIAPHLNGSRTEQLGSSGSLYLWILNPNVVYAATKSGQNVGTSAMKVLFRTLSVQEGNDIVDAMNSDVQELTLPTTSIQAVTRALETSNRLLPTRERVFQEWHVGLLHRWNPDEHN</sequence>
<evidence type="ECO:0000313" key="2">
    <source>
        <dbReference type="Proteomes" id="UP001175261"/>
    </source>
</evidence>
<name>A0AA39GS45_SARSR</name>
<reference evidence="1" key="1">
    <citation type="submission" date="2022-10" db="EMBL/GenBank/DDBJ databases">
        <title>Determination and structural analysis of whole genome sequence of Sarocladium strictum F4-1.</title>
        <authorList>
            <person name="Hu L."/>
            <person name="Jiang Y."/>
        </authorList>
    </citation>
    <scope>NUCLEOTIDE SEQUENCE</scope>
    <source>
        <strain evidence="1">F4-1</strain>
    </source>
</reference>
<dbReference type="GO" id="GO:0061630">
    <property type="term" value="F:ubiquitin protein ligase activity"/>
    <property type="evidence" value="ECO:0007669"/>
    <property type="project" value="TreeGrafter"/>
</dbReference>
<evidence type="ECO:0000313" key="1">
    <source>
        <dbReference type="EMBL" id="KAK0392565.1"/>
    </source>
</evidence>
<dbReference type="GO" id="GO:0051865">
    <property type="term" value="P:protein autoubiquitination"/>
    <property type="evidence" value="ECO:0007669"/>
    <property type="project" value="TreeGrafter"/>
</dbReference>
<dbReference type="EMBL" id="JAPDFR010000001">
    <property type="protein sequence ID" value="KAK0392565.1"/>
    <property type="molecule type" value="Genomic_DNA"/>
</dbReference>
<dbReference type="GO" id="GO:0005634">
    <property type="term" value="C:nucleus"/>
    <property type="evidence" value="ECO:0007669"/>
    <property type="project" value="TreeGrafter"/>
</dbReference>
<dbReference type="GO" id="GO:0043161">
    <property type="term" value="P:proteasome-mediated ubiquitin-dependent protein catabolic process"/>
    <property type="evidence" value="ECO:0007669"/>
    <property type="project" value="TreeGrafter"/>
</dbReference>
<dbReference type="PANTHER" id="PTHR31531">
    <property type="entry name" value="E3 UBIQUITIN-PROTEIN LIGASE E3D FAMILY MEMBER"/>
    <property type="match status" value="1"/>
</dbReference>
<dbReference type="GO" id="GO:0030332">
    <property type="term" value="F:cyclin binding"/>
    <property type="evidence" value="ECO:0007669"/>
    <property type="project" value="TreeGrafter"/>
</dbReference>
<dbReference type="GO" id="GO:0000209">
    <property type="term" value="P:protein polyubiquitination"/>
    <property type="evidence" value="ECO:0007669"/>
    <property type="project" value="TreeGrafter"/>
</dbReference>
<dbReference type="Pfam" id="PF09814">
    <property type="entry name" value="HECT_2"/>
    <property type="match status" value="1"/>
</dbReference>
<dbReference type="GO" id="GO:0006513">
    <property type="term" value="P:protein monoubiquitination"/>
    <property type="evidence" value="ECO:0007669"/>
    <property type="project" value="TreeGrafter"/>
</dbReference>
<dbReference type="GO" id="GO:0000151">
    <property type="term" value="C:ubiquitin ligase complex"/>
    <property type="evidence" value="ECO:0007669"/>
    <property type="project" value="TreeGrafter"/>
</dbReference>
<proteinExistence type="predicted"/>
<comment type="caution">
    <text evidence="1">The sequence shown here is derived from an EMBL/GenBank/DDBJ whole genome shotgun (WGS) entry which is preliminary data.</text>
</comment>
<evidence type="ECO:0008006" key="3">
    <source>
        <dbReference type="Google" id="ProtNLM"/>
    </source>
</evidence>
<dbReference type="GO" id="GO:0005829">
    <property type="term" value="C:cytosol"/>
    <property type="evidence" value="ECO:0007669"/>
    <property type="project" value="TreeGrafter"/>
</dbReference>